<dbReference type="SUPFAM" id="SSF53137">
    <property type="entry name" value="Translational machinery components"/>
    <property type="match status" value="1"/>
</dbReference>
<feature type="non-terminal residue" evidence="2">
    <location>
        <position position="260"/>
    </location>
</feature>
<evidence type="ECO:0000313" key="2">
    <source>
        <dbReference type="EMBL" id="ENN73650.1"/>
    </source>
</evidence>
<feature type="non-terminal residue" evidence="2">
    <location>
        <position position="1"/>
    </location>
</feature>
<dbReference type="InterPro" id="IPR005141">
    <property type="entry name" value="eRF1_2"/>
</dbReference>
<organism evidence="2">
    <name type="scientific">Dendroctonus ponderosae</name>
    <name type="common">Mountain pine beetle</name>
    <dbReference type="NCBI Taxonomy" id="77166"/>
    <lineage>
        <taxon>Eukaryota</taxon>
        <taxon>Metazoa</taxon>
        <taxon>Ecdysozoa</taxon>
        <taxon>Arthropoda</taxon>
        <taxon>Hexapoda</taxon>
        <taxon>Insecta</taxon>
        <taxon>Pterygota</taxon>
        <taxon>Neoptera</taxon>
        <taxon>Endopterygota</taxon>
        <taxon>Coleoptera</taxon>
        <taxon>Polyphaga</taxon>
        <taxon>Cucujiformia</taxon>
        <taxon>Curculionidae</taxon>
        <taxon>Scolytinae</taxon>
        <taxon>Dendroctonus</taxon>
    </lineage>
</organism>
<dbReference type="FunFam" id="2.30.30.870:FF:000001">
    <property type="entry name" value="Protein pelota homolog"/>
    <property type="match status" value="1"/>
</dbReference>
<dbReference type="GO" id="GO:0070481">
    <property type="term" value="P:nuclear-transcribed mRNA catabolic process, non-stop decay"/>
    <property type="evidence" value="ECO:0007669"/>
    <property type="project" value="InterPro"/>
</dbReference>
<dbReference type="GO" id="GO:0071025">
    <property type="term" value="P:RNA surveillance"/>
    <property type="evidence" value="ECO:0007669"/>
    <property type="project" value="InterPro"/>
</dbReference>
<dbReference type="NCBIfam" id="TIGR00111">
    <property type="entry name" value="pelota"/>
    <property type="match status" value="1"/>
</dbReference>
<dbReference type="Gene3D" id="3.30.420.60">
    <property type="entry name" value="eRF1 domain 2"/>
    <property type="match status" value="1"/>
</dbReference>
<dbReference type="EMBL" id="KB741155">
    <property type="protein sequence ID" value="ENN73650.1"/>
    <property type="molecule type" value="Genomic_DNA"/>
</dbReference>
<dbReference type="AlphaFoldDB" id="N6TWK3"/>
<dbReference type="Gene3D" id="2.30.30.870">
    <property type="entry name" value="Pelota, domain A"/>
    <property type="match status" value="1"/>
</dbReference>
<dbReference type="InterPro" id="IPR038069">
    <property type="entry name" value="Pelota/DOM34_N"/>
</dbReference>
<accession>N6TWK3</accession>
<dbReference type="PANTHER" id="PTHR10853">
    <property type="entry name" value="PELOTA"/>
    <property type="match status" value="1"/>
</dbReference>
<dbReference type="InterPro" id="IPR042226">
    <property type="entry name" value="eFR1_2_sf"/>
</dbReference>
<feature type="domain" description="eRF1/Pelota-like N-terminal" evidence="1">
    <location>
        <begin position="1"/>
        <end position="129"/>
    </location>
</feature>
<dbReference type="SUPFAM" id="SSF159065">
    <property type="entry name" value="Dom34/Pelota N-terminal domain-like"/>
    <property type="match status" value="1"/>
</dbReference>
<gene>
    <name evidence="2" type="ORF">YQE_09743</name>
</gene>
<dbReference type="GO" id="GO:0070966">
    <property type="term" value="P:nuclear-transcribed mRNA catabolic process, no-go decay"/>
    <property type="evidence" value="ECO:0007669"/>
    <property type="project" value="InterPro"/>
</dbReference>
<sequence length="260" mass="29271">MKLVHRDIDKGQGAVTLVPEEPEDMWHAYNLIAEGDSVKSSTIRKVQIESATGSSTSSRVRTTLTITVETIDFDTQACMLRLKGRNIEENQHVKMGAYHTLDLELNRKFSLRKVEWDSIALERIEQACDPTKSADVAAVIMQEGLAHVCLITSSMTLIRAKIDVTIPRKRKGLVQQHEKGLAKFYEQVMQAILRHVNFDVVKCVLVASPGFVRDQFFDYMLQAAVKTDNKLLLDNKTKFMLVHASSGFKHSLKEVLQDAA</sequence>
<dbReference type="InterPro" id="IPR005140">
    <property type="entry name" value="eRF1_Pelota-like_N"/>
</dbReference>
<dbReference type="Pfam" id="PF26356">
    <property type="entry name" value="Pelota_N"/>
    <property type="match status" value="1"/>
</dbReference>
<dbReference type="OrthoDB" id="10249111at2759"/>
<evidence type="ECO:0000259" key="1">
    <source>
        <dbReference type="SMART" id="SM01194"/>
    </source>
</evidence>
<dbReference type="SMART" id="SM01194">
    <property type="entry name" value="eRF1_1"/>
    <property type="match status" value="1"/>
</dbReference>
<dbReference type="GO" id="GO:0005737">
    <property type="term" value="C:cytoplasm"/>
    <property type="evidence" value="ECO:0007669"/>
    <property type="project" value="TreeGrafter"/>
</dbReference>
<dbReference type="Pfam" id="PF03464">
    <property type="entry name" value="eRF1_2"/>
    <property type="match status" value="1"/>
</dbReference>
<dbReference type="OMA" id="FAHERMA"/>
<dbReference type="HOGENOM" id="CLU_023334_2_0_1"/>
<dbReference type="GO" id="GO:0070651">
    <property type="term" value="P:nonfunctional rRNA decay"/>
    <property type="evidence" value="ECO:0007669"/>
    <property type="project" value="TreeGrafter"/>
</dbReference>
<dbReference type="InterPro" id="IPR058547">
    <property type="entry name" value="Pelota_N"/>
</dbReference>
<dbReference type="GO" id="GO:0032790">
    <property type="term" value="P:ribosome disassembly"/>
    <property type="evidence" value="ECO:0007669"/>
    <property type="project" value="TreeGrafter"/>
</dbReference>
<dbReference type="FunFam" id="3.30.420.60:FF:000002">
    <property type="entry name" value="Protein pelota homolog"/>
    <property type="match status" value="1"/>
</dbReference>
<reference evidence="2" key="1">
    <citation type="journal article" date="2013" name="Genome Biol.">
        <title>Draft genome of the mountain pine beetle, Dendroctonus ponderosae Hopkins, a major forest pest.</title>
        <authorList>
            <person name="Keeling C.I."/>
            <person name="Yuen M.M."/>
            <person name="Liao N.Y."/>
            <person name="Docking T.R."/>
            <person name="Chan S.K."/>
            <person name="Taylor G.A."/>
            <person name="Palmquist D.L."/>
            <person name="Jackman S.D."/>
            <person name="Nguyen A."/>
            <person name="Li M."/>
            <person name="Henderson H."/>
            <person name="Janes J.K."/>
            <person name="Zhao Y."/>
            <person name="Pandoh P."/>
            <person name="Moore R."/>
            <person name="Sperling F.A."/>
            <person name="Huber D.P."/>
            <person name="Birol I."/>
            <person name="Jones S.J."/>
            <person name="Bohlmann J."/>
        </authorList>
    </citation>
    <scope>NUCLEOTIDE SEQUENCE</scope>
</reference>
<proteinExistence type="predicted"/>
<dbReference type="PANTHER" id="PTHR10853:SF0">
    <property type="entry name" value="PROTEIN PELOTA HOMOLOG"/>
    <property type="match status" value="1"/>
</dbReference>
<dbReference type="InterPro" id="IPR004405">
    <property type="entry name" value="TF_pelota"/>
</dbReference>
<protein>
    <recommendedName>
        <fullName evidence="1">eRF1/Pelota-like N-terminal domain-containing protein</fullName>
    </recommendedName>
</protein>
<name>N6TWK3_DENPD</name>